<reference evidence="12" key="1">
    <citation type="submission" date="2020-05" db="EMBL/GenBank/DDBJ databases">
        <authorList>
            <person name="Chiriac C."/>
            <person name="Salcher M."/>
            <person name="Ghai R."/>
            <person name="Kavagutti S V."/>
        </authorList>
    </citation>
    <scope>NUCLEOTIDE SEQUENCE</scope>
</reference>
<evidence type="ECO:0000313" key="9">
    <source>
        <dbReference type="EMBL" id="CAB4213204.1"/>
    </source>
</evidence>
<evidence type="ECO:0000313" key="4">
    <source>
        <dbReference type="EMBL" id="CAB4164747.1"/>
    </source>
</evidence>
<accession>A0A6J7XHP4</accession>
<dbReference type="EMBL" id="LR796443">
    <property type="protein sequence ID" value="CAB4145036.1"/>
    <property type="molecule type" value="Genomic_DNA"/>
</dbReference>
<evidence type="ECO:0000313" key="2">
    <source>
        <dbReference type="EMBL" id="CAB4156405.1"/>
    </source>
</evidence>
<evidence type="ECO:0000313" key="6">
    <source>
        <dbReference type="EMBL" id="CAB4178319.1"/>
    </source>
</evidence>
<evidence type="ECO:0000313" key="10">
    <source>
        <dbReference type="EMBL" id="CAB4217982.1"/>
    </source>
</evidence>
<evidence type="ECO:0000313" key="7">
    <source>
        <dbReference type="EMBL" id="CAB4191752.1"/>
    </source>
</evidence>
<dbReference type="EMBL" id="LR796698">
    <property type="protein sequence ID" value="CAB4160349.1"/>
    <property type="molecule type" value="Genomic_DNA"/>
</dbReference>
<gene>
    <name evidence="6" type="ORF">UFOVP1002_70</name>
    <name evidence="7" type="ORF">UFOVP1217_125</name>
    <name evidence="8" type="ORF">UFOVP1343_109</name>
    <name evidence="9" type="ORF">UFOVP1438_158</name>
    <name evidence="12" type="ORF">UFOVP1541_27</name>
    <name evidence="10" type="ORF">UFOVP1592_154</name>
    <name evidence="1" type="ORF">UFOVP465_15</name>
    <name evidence="2" type="ORF">UFOVP666_61</name>
    <name evidence="3" type="ORF">UFOVP727_138</name>
    <name evidence="11" type="ORF">UFOVP741_141</name>
    <name evidence="4" type="ORF">UFOVP819_89</name>
    <name evidence="5" type="ORF">UFOVP926_183</name>
</gene>
<evidence type="ECO:0000313" key="5">
    <source>
        <dbReference type="EMBL" id="CAB4172340.1"/>
    </source>
</evidence>
<protein>
    <submittedName>
        <fullName evidence="12">Uncharacterized protein</fullName>
    </submittedName>
</protein>
<dbReference type="EMBL" id="LR796644">
    <property type="protein sequence ID" value="CAB4156405.1"/>
    <property type="molecule type" value="Genomic_DNA"/>
</dbReference>
<proteinExistence type="predicted"/>
<evidence type="ECO:0000313" key="12">
    <source>
        <dbReference type="EMBL" id="CAB5228745.1"/>
    </source>
</evidence>
<dbReference type="EMBL" id="LR797177">
    <property type="protein sequence ID" value="CAB4191752.1"/>
    <property type="molecule type" value="Genomic_DNA"/>
</dbReference>
<evidence type="ECO:0000313" key="8">
    <source>
        <dbReference type="EMBL" id="CAB4200762.1"/>
    </source>
</evidence>
<name>A0A6J7XHP4_9CAUD</name>
<organism evidence="12">
    <name type="scientific">uncultured Caudovirales phage</name>
    <dbReference type="NCBI Taxonomy" id="2100421"/>
    <lineage>
        <taxon>Viruses</taxon>
        <taxon>Duplodnaviria</taxon>
        <taxon>Heunggongvirae</taxon>
        <taxon>Uroviricota</taxon>
        <taxon>Caudoviricetes</taxon>
        <taxon>Peduoviridae</taxon>
        <taxon>Maltschvirus</taxon>
        <taxon>Maltschvirus maltsch</taxon>
    </lineage>
</organism>
<dbReference type="EMBL" id="LR796961">
    <property type="protein sequence ID" value="CAB4178319.1"/>
    <property type="molecule type" value="Genomic_DNA"/>
</dbReference>
<dbReference type="EMBL" id="LR798341">
    <property type="protein sequence ID" value="CAB5225215.1"/>
    <property type="molecule type" value="Genomic_DNA"/>
</dbReference>
<dbReference type="EMBL" id="LR797395">
    <property type="protein sequence ID" value="CAB4213204.1"/>
    <property type="molecule type" value="Genomic_DNA"/>
</dbReference>
<evidence type="ECO:0000313" key="3">
    <source>
        <dbReference type="EMBL" id="CAB4160349.1"/>
    </source>
</evidence>
<dbReference type="EMBL" id="LR796878">
    <property type="protein sequence ID" value="CAB4172340.1"/>
    <property type="molecule type" value="Genomic_DNA"/>
</dbReference>
<evidence type="ECO:0000313" key="1">
    <source>
        <dbReference type="EMBL" id="CAB4145036.1"/>
    </source>
</evidence>
<dbReference type="EMBL" id="LR798395">
    <property type="protein sequence ID" value="CAB5228745.1"/>
    <property type="molecule type" value="Genomic_DNA"/>
</dbReference>
<dbReference type="EMBL" id="LR797452">
    <property type="protein sequence ID" value="CAB4217982.1"/>
    <property type="molecule type" value="Genomic_DNA"/>
</dbReference>
<dbReference type="EMBL" id="LR797305">
    <property type="protein sequence ID" value="CAB4200762.1"/>
    <property type="molecule type" value="Genomic_DNA"/>
</dbReference>
<dbReference type="EMBL" id="LR796762">
    <property type="protein sequence ID" value="CAB4164747.1"/>
    <property type="molecule type" value="Genomic_DNA"/>
</dbReference>
<sequence length="132" mass="12711">MSASAPTVLALTVTGVVATTSTVVARVPFGARVRAITVAVGTAPAGSVLSGTVRKATSSGTVVGTWSIAAGATSAVATMSTVDGADEVAADDLLLLVVGAVGSGTAGSNLTALVQVDQSADQDGTNAIYPYS</sequence>
<evidence type="ECO:0000313" key="11">
    <source>
        <dbReference type="EMBL" id="CAB5225215.1"/>
    </source>
</evidence>